<dbReference type="Pfam" id="PF13300">
    <property type="entry name" value="DUF4078"/>
    <property type="match status" value="1"/>
</dbReference>
<dbReference type="PANTHER" id="PTHR15885">
    <property type="entry name" value="COILED-COIL DOMAIN-CONTAINING PROTEIN 174"/>
    <property type="match status" value="1"/>
</dbReference>
<reference evidence="4 5" key="1">
    <citation type="journal article" date="2018" name="New Phytol.">
        <title>Phylogenomics of Endogonaceae and evolution of mycorrhizas within Mucoromycota.</title>
        <authorList>
            <person name="Chang Y."/>
            <person name="Desiro A."/>
            <person name="Na H."/>
            <person name="Sandor L."/>
            <person name="Lipzen A."/>
            <person name="Clum A."/>
            <person name="Barry K."/>
            <person name="Grigoriev I.V."/>
            <person name="Martin F.M."/>
            <person name="Stajich J.E."/>
            <person name="Smith M.E."/>
            <person name="Bonito G."/>
            <person name="Spatafora J.W."/>
        </authorList>
    </citation>
    <scope>NUCLEOTIDE SEQUENCE [LARGE SCALE GENOMIC DNA]</scope>
    <source>
        <strain evidence="4 5">GMNB39</strain>
    </source>
</reference>
<feature type="domain" description="CCDC174 alpha/beta GRSR" evidence="3">
    <location>
        <begin position="147"/>
        <end position="167"/>
    </location>
</feature>
<protein>
    <recommendedName>
        <fullName evidence="3">CCDC174 alpha/beta GRSR domain-containing protein</fullName>
    </recommendedName>
</protein>
<keyword evidence="5" id="KW-1185">Reference proteome</keyword>
<dbReference type="EMBL" id="RBNI01011762">
    <property type="protein sequence ID" value="RUP43081.1"/>
    <property type="molecule type" value="Genomic_DNA"/>
</dbReference>
<evidence type="ECO:0000313" key="4">
    <source>
        <dbReference type="EMBL" id="RUP43081.1"/>
    </source>
</evidence>
<accession>A0A433CWX3</accession>
<dbReference type="OrthoDB" id="333551at2759"/>
<dbReference type="InterPro" id="IPR025066">
    <property type="entry name" value="CCDC174-like"/>
</dbReference>
<dbReference type="Proteomes" id="UP000268093">
    <property type="component" value="Unassembled WGS sequence"/>
</dbReference>
<feature type="compositionally biased region" description="Polar residues" evidence="2">
    <location>
        <begin position="52"/>
        <end position="63"/>
    </location>
</feature>
<keyword evidence="1" id="KW-0175">Coiled coil</keyword>
<feature type="region of interest" description="Disordered" evidence="2">
    <location>
        <begin position="117"/>
        <end position="148"/>
    </location>
</feature>
<evidence type="ECO:0000256" key="2">
    <source>
        <dbReference type="SAM" id="MobiDB-lite"/>
    </source>
</evidence>
<dbReference type="InterPro" id="IPR057464">
    <property type="entry name" value="CCDC174_GRSR"/>
</dbReference>
<feature type="region of interest" description="Disordered" evidence="2">
    <location>
        <begin position="33"/>
        <end position="69"/>
    </location>
</feature>
<evidence type="ECO:0000313" key="5">
    <source>
        <dbReference type="Proteomes" id="UP000268093"/>
    </source>
</evidence>
<feature type="region of interest" description="Disordered" evidence="2">
    <location>
        <begin position="296"/>
        <end position="335"/>
    </location>
</feature>
<evidence type="ECO:0000256" key="1">
    <source>
        <dbReference type="ARBA" id="ARBA00023054"/>
    </source>
</evidence>
<dbReference type="Pfam" id="PF25449">
    <property type="entry name" value="CCDC174_GRSR"/>
    <property type="match status" value="1"/>
</dbReference>
<name>A0A433CWX3_9FUNG</name>
<organism evidence="4 5">
    <name type="scientific">Jimgerdemannia flammicorona</name>
    <dbReference type="NCBI Taxonomy" id="994334"/>
    <lineage>
        <taxon>Eukaryota</taxon>
        <taxon>Fungi</taxon>
        <taxon>Fungi incertae sedis</taxon>
        <taxon>Mucoromycota</taxon>
        <taxon>Mucoromycotina</taxon>
        <taxon>Endogonomycetes</taxon>
        <taxon>Endogonales</taxon>
        <taxon>Endogonaceae</taxon>
        <taxon>Jimgerdemannia</taxon>
    </lineage>
</organism>
<dbReference type="AlphaFoldDB" id="A0A433CWX3"/>
<feature type="compositionally biased region" description="Basic and acidic residues" evidence="2">
    <location>
        <begin position="324"/>
        <end position="335"/>
    </location>
</feature>
<sequence>MPPPKTLINVSASSAVDLKAELLKSQEIFNREKANGKTVSPAARKPEKVPINKSTVWQRQNKGVGQRADKDRVALEAVETPTLEASRAALERKARIYDKLRKGGSVSEKVAEELMVDFERKNWNDPEESDTSDDEKRSSGEGEDDPWVEYVDEFGRTRVVRKSQVPKEPTPKYFSLLNYFILSNRPSNSPPVDDTLPTLLSEDMRRDLERQRWEREAEEELAAGPQHYDERREVRAKGVGFYRFSRDEGERSEQMNELKRLRNQTEARRMAHQSVKDRRKEILEKRTEMIRAKRRKIEGKEEEVEDVQVKGKGKGKEEEEEVETGARKDGIDEKAITDMLRSIRNKVA</sequence>
<evidence type="ECO:0000259" key="3">
    <source>
        <dbReference type="Pfam" id="PF25449"/>
    </source>
</evidence>
<proteinExistence type="predicted"/>
<dbReference type="PANTHER" id="PTHR15885:SF1">
    <property type="entry name" value="COILED-COIL DOMAIN-CONTAINING PROTEIN 174"/>
    <property type="match status" value="1"/>
</dbReference>
<comment type="caution">
    <text evidence="4">The sequence shown here is derived from an EMBL/GenBank/DDBJ whole genome shotgun (WGS) entry which is preliminary data.</text>
</comment>
<dbReference type="GO" id="GO:0005634">
    <property type="term" value="C:nucleus"/>
    <property type="evidence" value="ECO:0007669"/>
    <property type="project" value="TreeGrafter"/>
</dbReference>
<gene>
    <name evidence="4" type="ORF">BC936DRAFT_137656</name>
</gene>